<feature type="domain" description="tRNA synthetases class I catalytic" evidence="13">
    <location>
        <begin position="18"/>
        <end position="122"/>
    </location>
</feature>
<dbReference type="NCBIfam" id="TIGR00398">
    <property type="entry name" value="metG"/>
    <property type="match status" value="1"/>
</dbReference>
<comment type="similarity">
    <text evidence="12">Belongs to the class-I aminoacyl-tRNA synthetase family.</text>
</comment>
<evidence type="ECO:0000313" key="17">
    <source>
        <dbReference type="Proteomes" id="UP000000254"/>
    </source>
</evidence>
<accession>A3DPP0</accession>
<reference evidence="16 17" key="2">
    <citation type="journal article" date="2009" name="Stand. Genomic Sci.">
        <title>Complete genome sequence of Staphylothermus marinus Stetter and Fiala 1986 type strain F1.</title>
        <authorList>
            <person name="Anderson I.J."/>
            <person name="Sun H."/>
            <person name="Lapidus A."/>
            <person name="Copeland A."/>
            <person name="Glavina Del Rio T."/>
            <person name="Tice H."/>
            <person name="Dalin E."/>
            <person name="Lucas S."/>
            <person name="Barry K."/>
            <person name="Land M."/>
            <person name="Richardson P."/>
            <person name="Huber H."/>
            <person name="Kyrpides N.C."/>
        </authorList>
    </citation>
    <scope>NUCLEOTIDE SEQUENCE [LARGE SCALE GENOMIC DNA]</scope>
    <source>
        <strain evidence="17">ATCC 43588 / DSM 3639 / JCM 9404 / F1</strain>
    </source>
</reference>
<evidence type="ECO:0000256" key="5">
    <source>
        <dbReference type="ARBA" id="ARBA00022723"/>
    </source>
</evidence>
<evidence type="ECO:0000256" key="7">
    <source>
        <dbReference type="ARBA" id="ARBA00022833"/>
    </source>
</evidence>
<dbReference type="InterPro" id="IPR009080">
    <property type="entry name" value="tRNAsynth_Ia_anticodon-bd"/>
</dbReference>
<dbReference type="PANTHER" id="PTHR43326">
    <property type="entry name" value="METHIONYL-TRNA SYNTHETASE"/>
    <property type="match status" value="1"/>
</dbReference>
<proteinExistence type="inferred from homology"/>
<feature type="domain" description="Methionyl/Valyl/Leucyl/Isoleucyl-tRNA synthetase anticodon-binding" evidence="14">
    <location>
        <begin position="383"/>
        <end position="465"/>
    </location>
</feature>
<dbReference type="KEGG" id="smr:Smar_1511"/>
<dbReference type="Gene3D" id="3.40.50.620">
    <property type="entry name" value="HUPs"/>
    <property type="match status" value="1"/>
</dbReference>
<keyword evidence="5" id="KW-0479">Metal-binding</keyword>
<dbReference type="InterPro" id="IPR014729">
    <property type="entry name" value="Rossmann-like_a/b/a_fold"/>
</dbReference>
<dbReference type="GeneID" id="4906612"/>
<dbReference type="PROSITE" id="PS00178">
    <property type="entry name" value="AA_TRNA_LIGASE_I"/>
    <property type="match status" value="1"/>
</dbReference>
<evidence type="ECO:0000313" key="16">
    <source>
        <dbReference type="EMBL" id="ABN70600.1"/>
    </source>
</evidence>
<reference evidence="17" key="1">
    <citation type="journal article" date="2009" name="BMC Genomics">
        <title>The complete genome sequence of Staphylothermus marinus reveals differences in sulfur metabolism among heterotrophic Crenarchaeota.</title>
        <authorList>
            <person name="Anderson I.J."/>
            <person name="Dharmarajan L."/>
            <person name="Rodriguez J."/>
            <person name="Hooper S."/>
            <person name="Porat I."/>
            <person name="Ulrich L.E."/>
            <person name="Elkins J.G."/>
            <person name="Mavromatis K."/>
            <person name="Sun H."/>
            <person name="Land M."/>
            <person name="Lapidus A."/>
            <person name="Lucas S."/>
            <person name="Barry K."/>
            <person name="Huber H."/>
            <person name="Zhulin I.B."/>
            <person name="Whitman W.B."/>
            <person name="Mukhopadhyay B."/>
            <person name="Woese C."/>
            <person name="Bristow J."/>
            <person name="Kyrpides N."/>
        </authorList>
    </citation>
    <scope>NUCLEOTIDE SEQUENCE [LARGE SCALE GENOMIC DNA]</scope>
    <source>
        <strain evidence="17">ATCC 43588 / DSM 3639 / JCM 9404 / F1</strain>
    </source>
</reference>
<evidence type="ECO:0000256" key="6">
    <source>
        <dbReference type="ARBA" id="ARBA00022741"/>
    </source>
</evidence>
<dbReference type="InterPro" id="IPR014758">
    <property type="entry name" value="Met-tRNA_synth"/>
</dbReference>
<evidence type="ECO:0000256" key="4">
    <source>
        <dbReference type="ARBA" id="ARBA00022598"/>
    </source>
</evidence>
<evidence type="ECO:0000259" key="14">
    <source>
        <dbReference type="Pfam" id="PF08264"/>
    </source>
</evidence>
<evidence type="ECO:0000256" key="1">
    <source>
        <dbReference type="ARBA" id="ARBA00001947"/>
    </source>
</evidence>
<dbReference type="Proteomes" id="UP000000254">
    <property type="component" value="Chromosome"/>
</dbReference>
<dbReference type="RefSeq" id="WP_011839794.1">
    <property type="nucleotide sequence ID" value="NC_009033.1"/>
</dbReference>
<dbReference type="Pfam" id="PF08264">
    <property type="entry name" value="Anticodon_1"/>
    <property type="match status" value="1"/>
</dbReference>
<gene>
    <name evidence="16" type="ordered locus">Smar_1511</name>
</gene>
<dbReference type="InterPro" id="IPR001412">
    <property type="entry name" value="aa-tRNA-synth_I_CS"/>
</dbReference>
<dbReference type="SUPFAM" id="SSF47323">
    <property type="entry name" value="Anticodon-binding domain of a subclass of class I aminoacyl-tRNA synthetases"/>
    <property type="match status" value="1"/>
</dbReference>
<evidence type="ECO:0000256" key="9">
    <source>
        <dbReference type="ARBA" id="ARBA00022917"/>
    </source>
</evidence>
<dbReference type="AlphaFoldDB" id="A3DPP0"/>
<dbReference type="CDD" id="cd07957">
    <property type="entry name" value="Anticodon_Ia_Met"/>
    <property type="match status" value="1"/>
</dbReference>
<keyword evidence="6 12" id="KW-0547">Nucleotide-binding</keyword>
<dbReference type="GO" id="GO:0005524">
    <property type="term" value="F:ATP binding"/>
    <property type="evidence" value="ECO:0007669"/>
    <property type="project" value="UniProtKB-KW"/>
</dbReference>
<dbReference type="STRING" id="399550.Smar_1511"/>
<dbReference type="GO" id="GO:0004825">
    <property type="term" value="F:methionine-tRNA ligase activity"/>
    <property type="evidence" value="ECO:0007669"/>
    <property type="project" value="UniProtKB-EC"/>
</dbReference>
<dbReference type="FunFam" id="2.170.220.10:FF:000003">
    <property type="entry name" value="Methionine--tRNA ligase"/>
    <property type="match status" value="1"/>
</dbReference>
<dbReference type="PANTHER" id="PTHR43326:SF1">
    <property type="entry name" value="METHIONINE--TRNA LIGASE, MITOCHONDRIAL"/>
    <property type="match status" value="1"/>
</dbReference>
<keyword evidence="8 12" id="KW-0067">ATP-binding</keyword>
<dbReference type="PRINTS" id="PR01041">
    <property type="entry name" value="TRNASYNTHMET"/>
</dbReference>
<dbReference type="Gene3D" id="2.170.220.10">
    <property type="match status" value="1"/>
</dbReference>
<dbReference type="GO" id="GO:0046872">
    <property type="term" value="F:metal ion binding"/>
    <property type="evidence" value="ECO:0007669"/>
    <property type="project" value="UniProtKB-KW"/>
</dbReference>
<protein>
    <recommendedName>
        <fullName evidence="3">methionine--tRNA ligase</fullName>
        <ecNumber evidence="3">6.1.1.10</ecNumber>
    </recommendedName>
    <alternativeName>
        <fullName evidence="11">Methionyl-tRNA synthetase</fullName>
    </alternativeName>
</protein>
<dbReference type="Gene3D" id="1.10.730.10">
    <property type="entry name" value="Isoleucyl-tRNA Synthetase, Domain 1"/>
    <property type="match status" value="1"/>
</dbReference>
<evidence type="ECO:0000256" key="8">
    <source>
        <dbReference type="ARBA" id="ARBA00022840"/>
    </source>
</evidence>
<evidence type="ECO:0000256" key="3">
    <source>
        <dbReference type="ARBA" id="ARBA00012838"/>
    </source>
</evidence>
<comment type="subcellular location">
    <subcellularLocation>
        <location evidence="2">Cytoplasm</location>
    </subcellularLocation>
</comment>
<dbReference type="InterPro" id="IPR013155">
    <property type="entry name" value="M/V/L/I-tRNA-synth_anticd-bd"/>
</dbReference>
<keyword evidence="17" id="KW-1185">Reference proteome</keyword>
<dbReference type="HOGENOM" id="CLU_009710_9_4_2"/>
<keyword evidence="4 12" id="KW-0436">Ligase</keyword>
<keyword evidence="10 12" id="KW-0030">Aminoacyl-tRNA synthetase</keyword>
<evidence type="ECO:0000256" key="11">
    <source>
        <dbReference type="ARBA" id="ARBA00030904"/>
    </source>
</evidence>
<keyword evidence="9 12" id="KW-0648">Protein biosynthesis</keyword>
<keyword evidence="7" id="KW-0862">Zinc</keyword>
<dbReference type="EMBL" id="CP000575">
    <property type="protein sequence ID" value="ABN70600.1"/>
    <property type="molecule type" value="Genomic_DNA"/>
</dbReference>
<dbReference type="InterPro" id="IPR032678">
    <property type="entry name" value="tRNA-synt_1_cat_dom"/>
</dbReference>
<dbReference type="InterPro" id="IPR033911">
    <property type="entry name" value="MetRS_core"/>
</dbReference>
<evidence type="ECO:0000256" key="2">
    <source>
        <dbReference type="ARBA" id="ARBA00004496"/>
    </source>
</evidence>
<dbReference type="OrthoDB" id="371856at2157"/>
<feature type="domain" description="Methionyl/Leucyl tRNA synthetase" evidence="15">
    <location>
        <begin position="145"/>
        <end position="365"/>
    </location>
</feature>
<evidence type="ECO:0000259" key="15">
    <source>
        <dbReference type="Pfam" id="PF09334"/>
    </source>
</evidence>
<dbReference type="InterPro" id="IPR041872">
    <property type="entry name" value="Anticodon_Met"/>
</dbReference>
<dbReference type="CDD" id="cd00814">
    <property type="entry name" value="MetRS_core"/>
    <property type="match status" value="1"/>
</dbReference>
<name>A3DPP0_STAMF</name>
<dbReference type="Pfam" id="PF09334">
    <property type="entry name" value="tRNA-synt_1g"/>
    <property type="match status" value="1"/>
</dbReference>
<dbReference type="Pfam" id="PF01406">
    <property type="entry name" value="tRNA-synt_1e"/>
    <property type="match status" value="1"/>
</dbReference>
<evidence type="ECO:0000259" key="13">
    <source>
        <dbReference type="Pfam" id="PF01406"/>
    </source>
</evidence>
<evidence type="ECO:0000256" key="12">
    <source>
        <dbReference type="RuleBase" id="RU363039"/>
    </source>
</evidence>
<dbReference type="EC" id="6.1.1.10" evidence="3"/>
<dbReference type="InterPro" id="IPR023457">
    <property type="entry name" value="Met-tRNA_synth_2"/>
</dbReference>
<dbReference type="eggNOG" id="arCOG00810">
    <property type="taxonomic scope" value="Archaea"/>
</dbReference>
<dbReference type="InterPro" id="IPR015413">
    <property type="entry name" value="Methionyl/Leucyl_tRNA_Synth"/>
</dbReference>
<organism evidence="16 17">
    <name type="scientific">Staphylothermus marinus (strain ATCC 43588 / DSM 3639 / JCM 9404 / F1)</name>
    <dbReference type="NCBI Taxonomy" id="399550"/>
    <lineage>
        <taxon>Archaea</taxon>
        <taxon>Thermoproteota</taxon>
        <taxon>Thermoprotei</taxon>
        <taxon>Desulfurococcales</taxon>
        <taxon>Desulfurococcaceae</taxon>
        <taxon>Staphylothermus</taxon>
    </lineage>
</organism>
<comment type="cofactor">
    <cofactor evidence="1">
        <name>Zn(2+)</name>
        <dbReference type="ChEBI" id="CHEBI:29105"/>
    </cofactor>
</comment>
<dbReference type="SUPFAM" id="SSF52374">
    <property type="entry name" value="Nucleotidylyl transferase"/>
    <property type="match status" value="1"/>
</dbReference>
<dbReference type="GO" id="GO:0005737">
    <property type="term" value="C:cytoplasm"/>
    <property type="evidence" value="ECO:0007669"/>
    <property type="project" value="UniProtKB-SubCell"/>
</dbReference>
<evidence type="ECO:0000256" key="10">
    <source>
        <dbReference type="ARBA" id="ARBA00023146"/>
    </source>
</evidence>
<dbReference type="GO" id="GO:0006431">
    <property type="term" value="P:methionyl-tRNA aminoacylation"/>
    <property type="evidence" value="ECO:0007669"/>
    <property type="project" value="InterPro"/>
</dbReference>
<sequence length="500" mass="58373">MMSIFYITTPIYYPNAPPHIGHAYTTVFADVLARYHRLIGDEVFFMTGNDEHGLKLQRAAEKKGVHPKQFVDEMADVYKKYWELLDISYDYFIRTTDDYHEKVVKTAIQKLYDKGLVYKASYAGWYCVDCEKFYSPGEYIEINGKPHCPIHKKPLEWLEEETYYFKLSEFEDFIIDVLKNKDIVYPRSYALEVLGKVEKEGLRDVSIARPKERVWWGIEVPFDKNYTVYVWFDALLNYISGIGYLEDMDRFNKYWPNVHHVIGKDILWFHTVVWFSILKALDIELPKKLLVHAFLINRGLKIGKSAGNVIAIEDLIDRYQDSDGVRYILMRVFNMDKDVDVSTELFDSIYNSELADTLGNLVRRIGVLAKKKLGGIVYKREVDKELSTSIVETLNKYNEYMEAYDVSRAIQVVMDLLRKANAYVNLTRPWEKMDPGKELYSLLETIRASTTMLYPIIPKAASKVSKAFGYRIGNPSEYVIGEIERYNIVDAPILFRKIKQ</sequence>